<sequence length="200" mass="20866">MSINLSKGQTINLAKSSGGTLTNVRMGLGWDERQAAPVKKGFFARMAASAGSGGIDLDASVILIGGGRVHEIVYFGNLKSKDGSIKHTGDNLTGAGDGDDESILVDLSKVPGQVEHLVFTINSFSGESFNQIANAVARMVDSNNRDEELVRYELTGAGGHTAMVMAKVSRSGGGWAFTAIGQPGNGRTAKDLQTLALRAV</sequence>
<proteinExistence type="predicted"/>
<evidence type="ECO:0000313" key="2">
    <source>
        <dbReference type="EMBL" id="XBO44984.1"/>
    </source>
</evidence>
<dbReference type="Gene3D" id="2.60.60.30">
    <property type="entry name" value="sav2460 like domains"/>
    <property type="match status" value="1"/>
</dbReference>
<dbReference type="PANTHER" id="PTHR32097:SF17">
    <property type="entry name" value="CAMP-BINDING PROTEIN 1-RELATED"/>
    <property type="match status" value="1"/>
</dbReference>
<dbReference type="CDD" id="cd06974">
    <property type="entry name" value="TerD_like"/>
    <property type="match status" value="1"/>
</dbReference>
<evidence type="ECO:0000259" key="1">
    <source>
        <dbReference type="Pfam" id="PF02342"/>
    </source>
</evidence>
<accession>A0AAU7JY69</accession>
<dbReference type="InterPro" id="IPR003325">
    <property type="entry name" value="TerD"/>
</dbReference>
<dbReference type="AlphaFoldDB" id="A0AAU7JY69"/>
<dbReference type="Pfam" id="PF02342">
    <property type="entry name" value="TerD"/>
    <property type="match status" value="1"/>
</dbReference>
<dbReference type="EMBL" id="CP157483">
    <property type="protein sequence ID" value="XBO44984.1"/>
    <property type="molecule type" value="Genomic_DNA"/>
</dbReference>
<organism evidence="2">
    <name type="scientific">Pedococcus sp. KACC 23699</name>
    <dbReference type="NCBI Taxonomy" id="3149228"/>
    <lineage>
        <taxon>Bacteria</taxon>
        <taxon>Bacillati</taxon>
        <taxon>Actinomycetota</taxon>
        <taxon>Actinomycetes</taxon>
        <taxon>Micrococcales</taxon>
        <taxon>Intrasporangiaceae</taxon>
        <taxon>Pedococcus</taxon>
    </lineage>
</organism>
<name>A0AAU7JY69_9MICO</name>
<gene>
    <name evidence="2" type="ORF">ABEG17_06500</name>
</gene>
<dbReference type="InterPro" id="IPR051324">
    <property type="entry name" value="Stress/Tellurium_Resist"/>
</dbReference>
<feature type="domain" description="TerD" evidence="1">
    <location>
        <begin position="1"/>
        <end position="186"/>
    </location>
</feature>
<dbReference type="RefSeq" id="WP_406832470.1">
    <property type="nucleotide sequence ID" value="NZ_CP157483.1"/>
</dbReference>
<protein>
    <submittedName>
        <fullName evidence="2">TerD family protein</fullName>
    </submittedName>
</protein>
<reference evidence="2" key="1">
    <citation type="submission" date="2024-05" db="EMBL/GenBank/DDBJ databases">
        <authorList>
            <person name="Kim S."/>
            <person name="Heo J."/>
            <person name="Choi H."/>
            <person name="Choi Y."/>
            <person name="Kwon S.-W."/>
            <person name="Kim Y."/>
        </authorList>
    </citation>
    <scope>NUCLEOTIDE SEQUENCE</scope>
    <source>
        <strain evidence="2">KACC 23699</strain>
    </source>
</reference>
<dbReference type="PANTHER" id="PTHR32097">
    <property type="entry name" value="CAMP-BINDING PROTEIN 1-RELATED"/>
    <property type="match status" value="1"/>
</dbReference>